<keyword evidence="2" id="KW-0328">Glycosyltransferase</keyword>
<dbReference type="AlphaFoldDB" id="A0A918JBT3"/>
<dbReference type="Gene3D" id="3.90.550.10">
    <property type="entry name" value="Spore Coat Polysaccharide Biosynthesis Protein SpsA, Chain A"/>
    <property type="match status" value="1"/>
</dbReference>
<reference evidence="4" key="2">
    <citation type="submission" date="2020-09" db="EMBL/GenBank/DDBJ databases">
        <authorList>
            <person name="Sun Q."/>
            <person name="Kim S."/>
        </authorList>
    </citation>
    <scope>NUCLEOTIDE SEQUENCE</scope>
    <source>
        <strain evidence="4">KCTC 22164</strain>
    </source>
</reference>
<dbReference type="EMBL" id="BMXP01000001">
    <property type="protein sequence ID" value="GGW72844.1"/>
    <property type="molecule type" value="Genomic_DNA"/>
</dbReference>
<dbReference type="Proteomes" id="UP000631300">
    <property type="component" value="Unassembled WGS sequence"/>
</dbReference>
<evidence type="ECO:0000313" key="5">
    <source>
        <dbReference type="Proteomes" id="UP000631300"/>
    </source>
</evidence>
<dbReference type="SUPFAM" id="SSF53448">
    <property type="entry name" value="Nucleotide-diphospho-sugar transferases"/>
    <property type="match status" value="1"/>
</dbReference>
<accession>A0A918JBT3</accession>
<name>A0A918JBT3_9ALTE</name>
<proteinExistence type="inferred from homology"/>
<evidence type="ECO:0000256" key="1">
    <source>
        <dbReference type="ARBA" id="ARBA00006739"/>
    </source>
</evidence>
<reference evidence="4" key="1">
    <citation type="journal article" date="2014" name="Int. J. Syst. Evol. Microbiol.">
        <title>Complete genome sequence of Corynebacterium casei LMG S-19264T (=DSM 44701T), isolated from a smear-ripened cheese.</title>
        <authorList>
            <consortium name="US DOE Joint Genome Institute (JGI-PGF)"/>
            <person name="Walter F."/>
            <person name="Albersmeier A."/>
            <person name="Kalinowski J."/>
            <person name="Ruckert C."/>
        </authorList>
    </citation>
    <scope>NUCLEOTIDE SEQUENCE</scope>
    <source>
        <strain evidence="4">KCTC 22164</strain>
    </source>
</reference>
<evidence type="ECO:0000256" key="3">
    <source>
        <dbReference type="ARBA" id="ARBA00022679"/>
    </source>
</evidence>
<evidence type="ECO:0000313" key="4">
    <source>
        <dbReference type="EMBL" id="GGW72844.1"/>
    </source>
</evidence>
<protein>
    <submittedName>
        <fullName evidence="4">dTDP-rhamnosyl transferase RfbF</fullName>
    </submittedName>
</protein>
<sequence>MNVAAVIILYYPDLAHCNALLTALQKANVPAVLVDNSPTSHKQAFSGAYHYLHFPDNAGIAKAQNEGLKYLCGQHFSHAVLLDQDSHLDGQMIARLSDHFQTLNKRQIRVAALGPSILCSFTDRPVQAKVQTPRPVSESLSEVSQLIASGMMIPLSVLPEIGLKEEGLFIDGVDHEWCWRARAKGYRVFQAVDVLMPHRQGDDRKRLLGIEFKIGAPIRLYYQARNVLLLVRRSYVPRYWKLRNLVALPIRYLVNRWYFPEGRKRGRYLMTGVKDGLKRKAGKFFD</sequence>
<dbReference type="RefSeq" id="WP_189403078.1">
    <property type="nucleotide sequence ID" value="NZ_BMXP01000001.1"/>
</dbReference>
<organism evidence="4 5">
    <name type="scientific">Alteromonas halophila</name>
    <dbReference type="NCBI Taxonomy" id="516698"/>
    <lineage>
        <taxon>Bacteria</taxon>
        <taxon>Pseudomonadati</taxon>
        <taxon>Pseudomonadota</taxon>
        <taxon>Gammaproteobacteria</taxon>
        <taxon>Alteromonadales</taxon>
        <taxon>Alteromonadaceae</taxon>
        <taxon>Alteromonas/Salinimonas group</taxon>
        <taxon>Alteromonas</taxon>
    </lineage>
</organism>
<comment type="similarity">
    <text evidence="1">Belongs to the glycosyltransferase 2 family.</text>
</comment>
<dbReference type="PANTHER" id="PTHR43179:SF12">
    <property type="entry name" value="GALACTOFURANOSYLTRANSFERASE GLFT2"/>
    <property type="match status" value="1"/>
</dbReference>
<dbReference type="PANTHER" id="PTHR43179">
    <property type="entry name" value="RHAMNOSYLTRANSFERASE WBBL"/>
    <property type="match status" value="1"/>
</dbReference>
<comment type="caution">
    <text evidence="4">The sequence shown here is derived from an EMBL/GenBank/DDBJ whole genome shotgun (WGS) entry which is preliminary data.</text>
</comment>
<evidence type="ECO:0000256" key="2">
    <source>
        <dbReference type="ARBA" id="ARBA00022676"/>
    </source>
</evidence>
<keyword evidence="3 4" id="KW-0808">Transferase</keyword>
<dbReference type="GO" id="GO:0016757">
    <property type="term" value="F:glycosyltransferase activity"/>
    <property type="evidence" value="ECO:0007669"/>
    <property type="project" value="UniProtKB-KW"/>
</dbReference>
<dbReference type="CDD" id="cd02526">
    <property type="entry name" value="GT2_RfbF_like"/>
    <property type="match status" value="1"/>
</dbReference>
<gene>
    <name evidence="4" type="primary">rfbF</name>
    <name evidence="4" type="ORF">GCM10007391_00440</name>
</gene>
<keyword evidence="5" id="KW-1185">Reference proteome</keyword>
<dbReference type="InterPro" id="IPR029044">
    <property type="entry name" value="Nucleotide-diphossugar_trans"/>
</dbReference>